<sequence length="201" mass="21696">MKLIKTLSLLLFITVVISGCGMLNPAAQVENFKNYKYDVQSVTDFKIAGKSAESLIGKGNTALTSLPGLAFAIIRKDLPLEAKVNMRVSNPTGKVANIGSFKYLIEIQGKPLVEGEVNEDVRLENGSSATIPFRFGANLFGVNKDEKGIDKLLGDILTREGNGFIVLKIKPSVKIGGKSVYYPGYITVDNDLLKSVSGLLK</sequence>
<reference evidence="2 3" key="1">
    <citation type="submission" date="2021-08" db="EMBL/GenBank/DDBJ databases">
        <title>The genome sequence of Chitinophaga sp. B61.</title>
        <authorList>
            <person name="Zhang X."/>
        </authorList>
    </citation>
    <scope>NUCLEOTIDE SEQUENCE [LARGE SCALE GENOMIC DNA]</scope>
    <source>
        <strain evidence="2 3">B61</strain>
    </source>
</reference>
<feature type="chain" id="PRO_5045762670" description="Late embryogenesis abundant protein" evidence="1">
    <location>
        <begin position="19"/>
        <end position="201"/>
    </location>
</feature>
<gene>
    <name evidence="2" type="ORF">K1Y79_23745</name>
</gene>
<evidence type="ECO:0008006" key="4">
    <source>
        <dbReference type="Google" id="ProtNLM"/>
    </source>
</evidence>
<accession>A0ABS7GI45</accession>
<dbReference type="PROSITE" id="PS51257">
    <property type="entry name" value="PROKAR_LIPOPROTEIN"/>
    <property type="match status" value="1"/>
</dbReference>
<evidence type="ECO:0000313" key="2">
    <source>
        <dbReference type="EMBL" id="MBW8687370.1"/>
    </source>
</evidence>
<organism evidence="2 3">
    <name type="scientific">Chitinophaga rhizophila</name>
    <dbReference type="NCBI Taxonomy" id="2866212"/>
    <lineage>
        <taxon>Bacteria</taxon>
        <taxon>Pseudomonadati</taxon>
        <taxon>Bacteroidota</taxon>
        <taxon>Chitinophagia</taxon>
        <taxon>Chitinophagales</taxon>
        <taxon>Chitinophagaceae</taxon>
        <taxon>Chitinophaga</taxon>
    </lineage>
</organism>
<keyword evidence="1" id="KW-0732">Signal</keyword>
<comment type="caution">
    <text evidence="2">The sequence shown here is derived from an EMBL/GenBank/DDBJ whole genome shotgun (WGS) entry which is preliminary data.</text>
</comment>
<dbReference type="EMBL" id="JAICCF010000004">
    <property type="protein sequence ID" value="MBW8687370.1"/>
    <property type="molecule type" value="Genomic_DNA"/>
</dbReference>
<dbReference type="Proteomes" id="UP000812961">
    <property type="component" value="Unassembled WGS sequence"/>
</dbReference>
<dbReference type="RefSeq" id="WP_220252684.1">
    <property type="nucleotide sequence ID" value="NZ_JAICCF010000004.1"/>
</dbReference>
<dbReference type="Gene3D" id="2.60.40.1820">
    <property type="match status" value="1"/>
</dbReference>
<evidence type="ECO:0000256" key="1">
    <source>
        <dbReference type="SAM" id="SignalP"/>
    </source>
</evidence>
<protein>
    <recommendedName>
        <fullName evidence="4">Late embryogenesis abundant protein</fullName>
    </recommendedName>
</protein>
<evidence type="ECO:0000313" key="3">
    <source>
        <dbReference type="Proteomes" id="UP000812961"/>
    </source>
</evidence>
<feature type="signal peptide" evidence="1">
    <location>
        <begin position="1"/>
        <end position="18"/>
    </location>
</feature>
<keyword evidence="3" id="KW-1185">Reference proteome</keyword>
<name>A0ABS7GI45_9BACT</name>
<proteinExistence type="predicted"/>